<keyword evidence="3" id="KW-0809">Transit peptide</keyword>
<dbReference type="GO" id="GO:0005763">
    <property type="term" value="C:mitochondrial small ribosomal subunit"/>
    <property type="evidence" value="ECO:0007669"/>
    <property type="project" value="TreeGrafter"/>
</dbReference>
<dbReference type="NCBIfam" id="TIGR00952">
    <property type="entry name" value="S15_bact"/>
    <property type="match status" value="1"/>
</dbReference>
<comment type="subcellular location">
    <subcellularLocation>
        <location evidence="1">Mitochondrion</location>
    </subcellularLocation>
</comment>
<dbReference type="SUPFAM" id="SSF47060">
    <property type="entry name" value="S15/NS1 RNA-binding domain"/>
    <property type="match status" value="1"/>
</dbReference>
<keyword evidence="6 9" id="KW-0687">Ribonucleoprotein</keyword>
<dbReference type="InterPro" id="IPR005290">
    <property type="entry name" value="Ribosomal_uS15_bac-type"/>
</dbReference>
<dbReference type="InterPro" id="IPR000589">
    <property type="entry name" value="Ribosomal_uS15"/>
</dbReference>
<dbReference type="HAMAP" id="MF_01343_B">
    <property type="entry name" value="Ribosomal_uS15_B"/>
    <property type="match status" value="1"/>
</dbReference>
<evidence type="ECO:0000256" key="5">
    <source>
        <dbReference type="ARBA" id="ARBA00023128"/>
    </source>
</evidence>
<protein>
    <recommendedName>
        <fullName evidence="7">Small ribosomal subunit protein uS15m</fullName>
    </recommendedName>
    <alternativeName>
        <fullName evidence="8">28S ribosomal protein S15, mitochondrial</fullName>
    </alternativeName>
</protein>
<name>A0A8C8R917_9SAUR</name>
<dbReference type="PANTHER" id="PTHR46685:SF1">
    <property type="entry name" value="SMALL RIBOSOMAL SUBUNIT PROTEIN US15M"/>
    <property type="match status" value="1"/>
</dbReference>
<evidence type="ECO:0000256" key="2">
    <source>
        <dbReference type="ARBA" id="ARBA00008434"/>
    </source>
</evidence>
<dbReference type="GO" id="GO:0032543">
    <property type="term" value="P:mitochondrial translation"/>
    <property type="evidence" value="ECO:0007669"/>
    <property type="project" value="TreeGrafter"/>
</dbReference>
<keyword evidence="11" id="KW-1185">Reference proteome</keyword>
<evidence type="ECO:0000256" key="8">
    <source>
        <dbReference type="ARBA" id="ARBA00035528"/>
    </source>
</evidence>
<evidence type="ECO:0000313" key="10">
    <source>
        <dbReference type="Ensembl" id="ENSPCEP00000001971.1"/>
    </source>
</evidence>
<proteinExistence type="inferred from homology"/>
<comment type="similarity">
    <text evidence="2 9">Belongs to the universal ribosomal protein uS15 family.</text>
</comment>
<dbReference type="InterPro" id="IPR052137">
    <property type="entry name" value="uS15_ribosomal"/>
</dbReference>
<reference evidence="10" key="1">
    <citation type="submission" date="2025-08" db="UniProtKB">
        <authorList>
            <consortium name="Ensembl"/>
        </authorList>
    </citation>
    <scope>IDENTIFICATION</scope>
</reference>
<dbReference type="Pfam" id="PF00312">
    <property type="entry name" value="Ribosomal_S15"/>
    <property type="match status" value="1"/>
</dbReference>
<dbReference type="PANTHER" id="PTHR46685">
    <property type="entry name" value="28S RIBOSOMAL PROTEIN S15, MITOCHONDRIAL"/>
    <property type="match status" value="1"/>
</dbReference>
<dbReference type="InterPro" id="IPR009068">
    <property type="entry name" value="uS15_NS1_RNA-bd_sf"/>
</dbReference>
<keyword evidence="4 9" id="KW-0689">Ribosomal protein</keyword>
<dbReference type="Gene3D" id="1.10.287.10">
    <property type="entry name" value="S15/NS1, RNA-binding"/>
    <property type="match status" value="1"/>
</dbReference>
<dbReference type="GO" id="GO:0003723">
    <property type="term" value="F:RNA binding"/>
    <property type="evidence" value="ECO:0007669"/>
    <property type="project" value="TreeGrafter"/>
</dbReference>
<dbReference type="AlphaFoldDB" id="A0A8C8R917"/>
<dbReference type="Ensembl" id="ENSPCET00000002033.1">
    <property type="protein sequence ID" value="ENSPCEP00000001971.1"/>
    <property type="gene ID" value="ENSPCEG00000001641.1"/>
</dbReference>
<organism evidence="10 11">
    <name type="scientific">Pelusios castaneus</name>
    <name type="common">West African mud turtle</name>
    <dbReference type="NCBI Taxonomy" id="367368"/>
    <lineage>
        <taxon>Eukaryota</taxon>
        <taxon>Metazoa</taxon>
        <taxon>Chordata</taxon>
        <taxon>Craniata</taxon>
        <taxon>Vertebrata</taxon>
        <taxon>Euteleostomi</taxon>
        <taxon>Archelosauria</taxon>
        <taxon>Testudinata</taxon>
        <taxon>Testudines</taxon>
        <taxon>Pleurodira</taxon>
        <taxon>Pelomedusidae</taxon>
        <taxon>Pelusios</taxon>
    </lineage>
</organism>
<dbReference type="CDD" id="cd00353">
    <property type="entry name" value="Ribosomal_S15p_S13e"/>
    <property type="match status" value="1"/>
</dbReference>
<keyword evidence="5" id="KW-0496">Mitochondrion</keyword>
<evidence type="ECO:0000256" key="9">
    <source>
        <dbReference type="RuleBase" id="RU003919"/>
    </source>
</evidence>
<evidence type="ECO:0000256" key="6">
    <source>
        <dbReference type="ARBA" id="ARBA00023274"/>
    </source>
</evidence>
<reference evidence="10" key="2">
    <citation type="submission" date="2025-09" db="UniProtKB">
        <authorList>
            <consortium name="Ensembl"/>
        </authorList>
    </citation>
    <scope>IDENTIFICATION</scope>
</reference>
<dbReference type="Proteomes" id="UP000694393">
    <property type="component" value="Unplaced"/>
</dbReference>
<evidence type="ECO:0000256" key="7">
    <source>
        <dbReference type="ARBA" id="ARBA00035249"/>
    </source>
</evidence>
<evidence type="ECO:0000313" key="11">
    <source>
        <dbReference type="Proteomes" id="UP000694393"/>
    </source>
</evidence>
<sequence length="256" mass="29786">MLWRGLRGSLGWARSYCCLLGPGWSGSVSEVLRPRETGAGCSVYSALVQTARGYARPIRRKMQEFPSHLDDLPSTMLKKDYANLPIIDKVDDVVKRLLSLEMASQKEKVKIKTQQLVEKVRRAPNDSGSFEVQTAVLTAKIQTYQEHLQKHPKDKSNRRHMLMAIDHRKKLLKYLRRTRYDVFENTCKQLGIQYTFPPPYNRRMTRRWVAKKAFCLKVFKEVQKLKAPERLKQRREWQAKARLAKEQALKSDGTPV</sequence>
<accession>A0A8C8R917</accession>
<evidence type="ECO:0000256" key="3">
    <source>
        <dbReference type="ARBA" id="ARBA00022946"/>
    </source>
</evidence>
<dbReference type="GO" id="GO:0003735">
    <property type="term" value="F:structural constituent of ribosome"/>
    <property type="evidence" value="ECO:0007669"/>
    <property type="project" value="InterPro"/>
</dbReference>
<evidence type="ECO:0000256" key="1">
    <source>
        <dbReference type="ARBA" id="ARBA00004173"/>
    </source>
</evidence>
<evidence type="ECO:0000256" key="4">
    <source>
        <dbReference type="ARBA" id="ARBA00022980"/>
    </source>
</evidence>
<dbReference type="SMART" id="SM01387">
    <property type="entry name" value="Ribosomal_S15"/>
    <property type="match status" value="1"/>
</dbReference>